<dbReference type="PROSITE" id="PS50068">
    <property type="entry name" value="LDLRA_2"/>
    <property type="match status" value="1"/>
</dbReference>
<evidence type="ECO:0000313" key="4">
    <source>
        <dbReference type="Proteomes" id="UP000663823"/>
    </source>
</evidence>
<dbReference type="SUPFAM" id="SSF57424">
    <property type="entry name" value="LDL receptor-like module"/>
    <property type="match status" value="1"/>
</dbReference>
<comment type="caution">
    <text evidence="3">The sequence shown here is derived from an EMBL/GenBank/DDBJ whole genome shotgun (WGS) entry which is preliminary data.</text>
</comment>
<organism evidence="3 4">
    <name type="scientific">Rotaria sordida</name>
    <dbReference type="NCBI Taxonomy" id="392033"/>
    <lineage>
        <taxon>Eukaryota</taxon>
        <taxon>Metazoa</taxon>
        <taxon>Spiralia</taxon>
        <taxon>Gnathifera</taxon>
        <taxon>Rotifera</taxon>
        <taxon>Eurotatoria</taxon>
        <taxon>Bdelloidea</taxon>
        <taxon>Philodinida</taxon>
        <taxon>Philodinidae</taxon>
        <taxon>Rotaria</taxon>
    </lineage>
</organism>
<proteinExistence type="predicted"/>
<protein>
    <submittedName>
        <fullName evidence="3">Uncharacterized protein</fullName>
    </submittedName>
</protein>
<sequence>IGLDDTVFTPECQPYVSSELPMTTITTSTAAPKPCSIAEQFRCAGIDTCIDKERVCDFIIDCPDGSDEDHCGPCNFEK</sequence>
<evidence type="ECO:0000256" key="2">
    <source>
        <dbReference type="PROSITE-ProRule" id="PRU00124"/>
    </source>
</evidence>
<dbReference type="SMART" id="SM00192">
    <property type="entry name" value="LDLa"/>
    <property type="match status" value="1"/>
</dbReference>
<dbReference type="InterPro" id="IPR023415">
    <property type="entry name" value="LDLR_class-A_CS"/>
</dbReference>
<name>A0A820LYA1_9BILA</name>
<keyword evidence="1 2" id="KW-1015">Disulfide bond</keyword>
<dbReference type="Gene3D" id="4.10.400.10">
    <property type="entry name" value="Low-density Lipoprotein Receptor"/>
    <property type="match status" value="1"/>
</dbReference>
<feature type="non-terminal residue" evidence="3">
    <location>
        <position position="1"/>
    </location>
</feature>
<gene>
    <name evidence="3" type="ORF">OTI717_LOCUS43963</name>
</gene>
<evidence type="ECO:0000313" key="3">
    <source>
        <dbReference type="EMBL" id="CAF4364927.1"/>
    </source>
</evidence>
<dbReference type="EMBL" id="CAJOAX010068440">
    <property type="protein sequence ID" value="CAF4364927.1"/>
    <property type="molecule type" value="Genomic_DNA"/>
</dbReference>
<dbReference type="AlphaFoldDB" id="A0A820LYA1"/>
<comment type="caution">
    <text evidence="2">Lacks conserved residue(s) required for the propagation of feature annotation.</text>
</comment>
<feature type="non-terminal residue" evidence="3">
    <location>
        <position position="78"/>
    </location>
</feature>
<dbReference type="Pfam" id="PF00057">
    <property type="entry name" value="Ldl_recept_a"/>
    <property type="match status" value="1"/>
</dbReference>
<dbReference type="Proteomes" id="UP000663823">
    <property type="component" value="Unassembled WGS sequence"/>
</dbReference>
<dbReference type="CDD" id="cd00112">
    <property type="entry name" value="LDLa"/>
    <property type="match status" value="1"/>
</dbReference>
<dbReference type="InterPro" id="IPR002172">
    <property type="entry name" value="LDrepeatLR_classA_rpt"/>
</dbReference>
<feature type="disulfide bond" evidence="2">
    <location>
        <begin position="56"/>
        <end position="71"/>
    </location>
</feature>
<reference evidence="3" key="1">
    <citation type="submission" date="2021-02" db="EMBL/GenBank/DDBJ databases">
        <authorList>
            <person name="Nowell W R."/>
        </authorList>
    </citation>
    <scope>NUCLEOTIDE SEQUENCE</scope>
</reference>
<evidence type="ECO:0000256" key="1">
    <source>
        <dbReference type="ARBA" id="ARBA00023157"/>
    </source>
</evidence>
<accession>A0A820LYA1</accession>
<dbReference type="InterPro" id="IPR036055">
    <property type="entry name" value="LDL_receptor-like_sf"/>
</dbReference>
<dbReference type="PROSITE" id="PS01209">
    <property type="entry name" value="LDLRA_1"/>
    <property type="match status" value="1"/>
</dbReference>